<gene>
    <name evidence="2" type="ORF">F3K97_05200</name>
</gene>
<accession>A0A6I6QYD3</accession>
<name>A0A6I6QYD3_BIFAD</name>
<feature type="region of interest" description="Disordered" evidence="1">
    <location>
        <begin position="201"/>
        <end position="280"/>
    </location>
</feature>
<feature type="compositionally biased region" description="Basic and acidic residues" evidence="1">
    <location>
        <begin position="1"/>
        <end position="12"/>
    </location>
</feature>
<sequence length="280" mass="30722">MADTSNRRREPKGIPAGGRFAGGNGGGSDASDLDRNGGGDDMERRREAIMAAARAQLVASKGRRAEVFDDLEIRARVNGVEREYRLSDAPDSVVMAASSGTRSHGHATVMGMRPTFKHSKQAEAAVGFVSQRFGDGARWADIPERHREGIVDARVERMVSIEHGVVHINTRAEETAQRLRDLEYARYEQSARDMRELGGAGYALDESDDPGGMWAPDAPDEEAQSAAIAENASRDSRGPASLPVRRTRPVRPFDGEVRTRRMTDEERAAFRARHRPVTDA</sequence>
<reference evidence="2 3" key="1">
    <citation type="submission" date="2019-12" db="EMBL/GenBank/DDBJ databases">
        <title>Draft Genome Sequence of Bifidobacterium adolescentis ZJ2.</title>
        <authorList>
            <person name="Jin Z."/>
        </authorList>
    </citation>
    <scope>NUCLEOTIDE SEQUENCE [LARGE SCALE GENOMIC DNA]</scope>
    <source>
        <strain evidence="2 3">ZJ2</strain>
    </source>
</reference>
<feature type="compositionally biased region" description="Basic and acidic residues" evidence="1">
    <location>
        <begin position="32"/>
        <end position="46"/>
    </location>
</feature>
<evidence type="ECO:0000313" key="2">
    <source>
        <dbReference type="EMBL" id="QHB62723.1"/>
    </source>
</evidence>
<organism evidence="2 3">
    <name type="scientific">Bifidobacterium adolescentis</name>
    <dbReference type="NCBI Taxonomy" id="1680"/>
    <lineage>
        <taxon>Bacteria</taxon>
        <taxon>Bacillati</taxon>
        <taxon>Actinomycetota</taxon>
        <taxon>Actinomycetes</taxon>
        <taxon>Bifidobacteriales</taxon>
        <taxon>Bifidobacteriaceae</taxon>
        <taxon>Bifidobacterium</taxon>
    </lineage>
</organism>
<protein>
    <submittedName>
        <fullName evidence="2">Uncharacterized protein</fullName>
    </submittedName>
</protein>
<feature type="region of interest" description="Disordered" evidence="1">
    <location>
        <begin position="1"/>
        <end position="46"/>
    </location>
</feature>
<proteinExistence type="predicted"/>
<dbReference type="Proteomes" id="UP000464884">
    <property type="component" value="Chromosome"/>
</dbReference>
<evidence type="ECO:0000313" key="3">
    <source>
        <dbReference type="Proteomes" id="UP000464884"/>
    </source>
</evidence>
<feature type="compositionally biased region" description="Gly residues" evidence="1">
    <location>
        <begin position="15"/>
        <end position="28"/>
    </location>
</feature>
<dbReference type="AlphaFoldDB" id="A0A6I6QYD3"/>
<dbReference type="EMBL" id="CP047129">
    <property type="protein sequence ID" value="QHB62723.1"/>
    <property type="molecule type" value="Genomic_DNA"/>
</dbReference>
<feature type="compositionally biased region" description="Basic and acidic residues" evidence="1">
    <location>
        <begin position="251"/>
        <end position="269"/>
    </location>
</feature>
<feature type="compositionally biased region" description="Basic residues" evidence="1">
    <location>
        <begin position="270"/>
        <end position="280"/>
    </location>
</feature>
<dbReference type="RefSeq" id="WP_159140622.1">
    <property type="nucleotide sequence ID" value="NZ_CP047129.1"/>
</dbReference>
<evidence type="ECO:0000256" key="1">
    <source>
        <dbReference type="SAM" id="MobiDB-lite"/>
    </source>
</evidence>